<feature type="signal peptide" evidence="1">
    <location>
        <begin position="1"/>
        <end position="20"/>
    </location>
</feature>
<evidence type="ECO:0000313" key="3">
    <source>
        <dbReference type="Proteomes" id="UP000077363"/>
    </source>
</evidence>
<dbReference type="EMBL" id="CP011387">
    <property type="protein sequence ID" value="ANE44105.1"/>
    <property type="molecule type" value="Genomic_DNA"/>
</dbReference>
<dbReference type="OrthoDB" id="67362at2"/>
<name>A0A172TAP5_9DEIO</name>
<protein>
    <recommendedName>
        <fullName evidence="4">Outer membrane protein beta-barrel domain-containing protein</fullName>
    </recommendedName>
</protein>
<evidence type="ECO:0008006" key="4">
    <source>
        <dbReference type="Google" id="ProtNLM"/>
    </source>
</evidence>
<organism evidence="2 3">
    <name type="scientific">Deinococcus puniceus</name>
    <dbReference type="NCBI Taxonomy" id="1182568"/>
    <lineage>
        <taxon>Bacteria</taxon>
        <taxon>Thermotogati</taxon>
        <taxon>Deinococcota</taxon>
        <taxon>Deinococci</taxon>
        <taxon>Deinococcales</taxon>
        <taxon>Deinococcaceae</taxon>
        <taxon>Deinococcus</taxon>
    </lineage>
</organism>
<dbReference type="Proteomes" id="UP000077363">
    <property type="component" value="Chromosome"/>
</dbReference>
<sequence>MKKILMTAVVAGMMTGAAGAQSLSGVELGLTGGYAGGLSGSVFVHSPNLLGPVGVKVSASYTNPSDSINDSSDLGVGTFGSYKASGAATENGSHVTVGVDGTYSLGELAPGADATLYAGGRYGMFKATEDYGASGSTTYNASSFGIGAGVMASYAIAGNLSIVGDLGVEQYFKSTIGVSNSNGASDSFATDDAGYAAIDNRFVRPGTVFKARIGLKVTY</sequence>
<evidence type="ECO:0000313" key="2">
    <source>
        <dbReference type="EMBL" id="ANE44105.1"/>
    </source>
</evidence>
<dbReference type="PATRIC" id="fig|1182568.3.peg.2143"/>
<proteinExistence type="predicted"/>
<gene>
    <name evidence="2" type="ORF">SU48_10320</name>
</gene>
<dbReference type="KEGG" id="dpu:SU48_10320"/>
<dbReference type="STRING" id="1182568.SU48_10320"/>
<reference evidence="2 3" key="1">
    <citation type="submission" date="2015-01" db="EMBL/GenBank/DDBJ databases">
        <title>Deinococcus puniceus/DY1/ whole genome sequencing.</title>
        <authorList>
            <person name="Kim M.K."/>
            <person name="Srinivasan S."/>
            <person name="Lee J.-J."/>
        </authorList>
    </citation>
    <scope>NUCLEOTIDE SEQUENCE [LARGE SCALE GENOMIC DNA]</scope>
    <source>
        <strain evidence="2 3">DY1</strain>
    </source>
</reference>
<feature type="chain" id="PRO_5008000572" description="Outer membrane protein beta-barrel domain-containing protein" evidence="1">
    <location>
        <begin position="21"/>
        <end position="219"/>
    </location>
</feature>
<keyword evidence="3" id="KW-1185">Reference proteome</keyword>
<evidence type="ECO:0000256" key="1">
    <source>
        <dbReference type="SAM" id="SignalP"/>
    </source>
</evidence>
<dbReference type="RefSeq" id="WP_064015184.1">
    <property type="nucleotide sequence ID" value="NZ_CP011387.1"/>
</dbReference>
<dbReference type="Gene3D" id="2.40.160.70">
    <property type="entry name" value="outer membrane protein from Thermus thermophilus HB27"/>
    <property type="match status" value="1"/>
</dbReference>
<accession>A0A172TAP5</accession>
<dbReference type="AlphaFoldDB" id="A0A172TAP5"/>
<keyword evidence="1" id="KW-0732">Signal</keyword>